<dbReference type="RefSeq" id="WP_139106034.1">
    <property type="nucleotide sequence ID" value="NZ_VDFR01000062.1"/>
</dbReference>
<dbReference type="GO" id="GO:0016616">
    <property type="term" value="F:oxidoreductase activity, acting on the CH-OH group of donors, NAD or NADP as acceptor"/>
    <property type="evidence" value="ECO:0007669"/>
    <property type="project" value="UniProtKB-ARBA"/>
</dbReference>
<gene>
    <name evidence="9" type="ORF">FHE65_13850</name>
    <name evidence="8" type="ORF">FHE65_19210</name>
</gene>
<feature type="site" description="Lowers pKa of active site Tyr" evidence="6">
    <location>
        <position position="76"/>
    </location>
</feature>
<protein>
    <submittedName>
        <fullName evidence="9">Aldo/keto reductase</fullName>
    </submittedName>
</protein>
<dbReference type="AlphaFoldDB" id="A0A5C4MQM3"/>
<accession>A0A5C4MQM3</accession>
<feature type="binding site" evidence="5">
    <location>
        <position position="109"/>
    </location>
    <ligand>
        <name>substrate</name>
    </ligand>
</feature>
<evidence type="ECO:0000256" key="6">
    <source>
        <dbReference type="PIRSR" id="PIRSR000097-3"/>
    </source>
</evidence>
<dbReference type="InterPro" id="IPR018170">
    <property type="entry name" value="Aldo/ket_reductase_CS"/>
</dbReference>
<dbReference type="InterPro" id="IPR036812">
    <property type="entry name" value="NAD(P)_OxRdtase_dom_sf"/>
</dbReference>
<evidence type="ECO:0000256" key="5">
    <source>
        <dbReference type="PIRSR" id="PIRSR000097-2"/>
    </source>
</evidence>
<dbReference type="EMBL" id="VDFR01000088">
    <property type="protein sequence ID" value="TNC43099.1"/>
    <property type="molecule type" value="Genomic_DNA"/>
</dbReference>
<keyword evidence="3" id="KW-0560">Oxidoreductase</keyword>
<dbReference type="Gene3D" id="3.20.20.100">
    <property type="entry name" value="NADP-dependent oxidoreductase domain"/>
    <property type="match status" value="1"/>
</dbReference>
<dbReference type="PIRSF" id="PIRSF000097">
    <property type="entry name" value="AKR"/>
    <property type="match status" value="1"/>
</dbReference>
<dbReference type="EMBL" id="VDFR01000062">
    <property type="protein sequence ID" value="TNC46034.1"/>
    <property type="molecule type" value="Genomic_DNA"/>
</dbReference>
<evidence type="ECO:0000313" key="9">
    <source>
        <dbReference type="EMBL" id="TNC46034.1"/>
    </source>
</evidence>
<dbReference type="Proteomes" id="UP000306740">
    <property type="component" value="Unassembled WGS sequence"/>
</dbReference>
<evidence type="ECO:0000256" key="3">
    <source>
        <dbReference type="ARBA" id="ARBA00023002"/>
    </source>
</evidence>
<dbReference type="InterPro" id="IPR020471">
    <property type="entry name" value="AKR"/>
</dbReference>
<organism evidence="9 10">
    <name type="scientific">Mumia zhuanghuii</name>
    <dbReference type="NCBI Taxonomy" id="2585211"/>
    <lineage>
        <taxon>Bacteria</taxon>
        <taxon>Bacillati</taxon>
        <taxon>Actinomycetota</taxon>
        <taxon>Actinomycetes</taxon>
        <taxon>Propionibacteriales</taxon>
        <taxon>Nocardioidaceae</taxon>
        <taxon>Mumia</taxon>
    </lineage>
</organism>
<dbReference type="PANTHER" id="PTHR43827">
    <property type="entry name" value="2,5-DIKETO-D-GLUCONIC ACID REDUCTASE"/>
    <property type="match status" value="1"/>
</dbReference>
<comment type="caution">
    <text evidence="9">The sequence shown here is derived from an EMBL/GenBank/DDBJ whole genome shotgun (WGS) entry which is preliminary data.</text>
</comment>
<reference evidence="9 10" key="1">
    <citation type="submission" date="2019-05" db="EMBL/GenBank/DDBJ databases">
        <title>Mumia sp. nov., isolated from the intestinal contents of plateau pika (Ochotona curzoniae) in the Qinghai-Tibet plateau of China.</title>
        <authorList>
            <person name="Tian Z."/>
        </authorList>
    </citation>
    <scope>NUCLEOTIDE SEQUENCE [LARGE SCALE GENOMIC DNA]</scope>
    <source>
        <strain evidence="10">527</strain>
        <strain evidence="9">Z527</strain>
    </source>
</reference>
<evidence type="ECO:0000259" key="7">
    <source>
        <dbReference type="Pfam" id="PF00248"/>
    </source>
</evidence>
<dbReference type="Pfam" id="PF00248">
    <property type="entry name" value="Aldo_ket_red"/>
    <property type="match status" value="1"/>
</dbReference>
<dbReference type="SUPFAM" id="SSF51430">
    <property type="entry name" value="NAD(P)-linked oxidoreductase"/>
    <property type="match status" value="1"/>
</dbReference>
<dbReference type="FunFam" id="3.20.20.100:FF:000002">
    <property type="entry name" value="2,5-diketo-D-gluconic acid reductase A"/>
    <property type="match status" value="1"/>
</dbReference>
<sequence>MAIAPTHALNDGLQLPALGLGTYPMDDLEAADAVRGALDLGYRLVDTAASYGNEAGVGQGIATSDVPRDEITVTTKLRGQDQGYESTLRAFGESRVRLGVEYVDLYLIHWPLPRVDRYVDSWRAMIRLRDDGLLNSLGVSNFTPEQIDRLVAETGVAPAVNQIERHPYLVQEELCAYDAEHGIVTEAWQPLARKTDLLSEAVIGEIAARHEVTPAQVVLRWHVQRDVVPIPKSSSEQRQRENLDVFDFALTDEEMAVIGDRPQVRSGGDPMVHEEL</sequence>
<evidence type="ECO:0000256" key="1">
    <source>
        <dbReference type="ARBA" id="ARBA00007905"/>
    </source>
</evidence>
<keyword evidence="2" id="KW-0521">NADP</keyword>
<dbReference type="PANTHER" id="PTHR43827:SF3">
    <property type="entry name" value="NADP-DEPENDENT OXIDOREDUCTASE DOMAIN-CONTAINING PROTEIN"/>
    <property type="match status" value="1"/>
</dbReference>
<dbReference type="PROSITE" id="PS00063">
    <property type="entry name" value="ALDOKETO_REDUCTASE_3"/>
    <property type="match status" value="1"/>
</dbReference>
<feature type="domain" description="NADP-dependent oxidoreductase" evidence="7">
    <location>
        <begin position="18"/>
        <end position="258"/>
    </location>
</feature>
<name>A0A5C4MQM3_9ACTN</name>
<dbReference type="PRINTS" id="PR00069">
    <property type="entry name" value="ALDKETRDTASE"/>
</dbReference>
<dbReference type="OrthoDB" id="9804790at2"/>
<dbReference type="CDD" id="cd19132">
    <property type="entry name" value="AKR_AKR5D1_E1"/>
    <property type="match status" value="1"/>
</dbReference>
<proteinExistence type="inferred from homology"/>
<dbReference type="InterPro" id="IPR023210">
    <property type="entry name" value="NADP_OxRdtase_dom"/>
</dbReference>
<evidence type="ECO:0000256" key="2">
    <source>
        <dbReference type="ARBA" id="ARBA00022857"/>
    </source>
</evidence>
<comment type="similarity">
    <text evidence="1">Belongs to the aldo/keto reductase family.</text>
</comment>
<feature type="active site" description="Proton donor" evidence="4">
    <location>
        <position position="51"/>
    </location>
</feature>
<evidence type="ECO:0000313" key="8">
    <source>
        <dbReference type="EMBL" id="TNC43099.1"/>
    </source>
</evidence>
<evidence type="ECO:0000256" key="4">
    <source>
        <dbReference type="PIRSR" id="PIRSR000097-1"/>
    </source>
</evidence>
<dbReference type="PROSITE" id="PS00798">
    <property type="entry name" value="ALDOKETO_REDUCTASE_1"/>
    <property type="match status" value="1"/>
</dbReference>
<evidence type="ECO:0000313" key="10">
    <source>
        <dbReference type="Proteomes" id="UP000306740"/>
    </source>
</evidence>